<gene>
    <name evidence="1" type="ORF">ACFFHF_07485</name>
</gene>
<accession>A0ABV6KP46</accession>
<keyword evidence="2" id="KW-1185">Reference proteome</keyword>
<dbReference type="InterPro" id="IPR029058">
    <property type="entry name" value="AB_hydrolase_fold"/>
</dbReference>
<proteinExistence type="predicted"/>
<dbReference type="Gene3D" id="3.40.50.1820">
    <property type="entry name" value="alpha/beta hydrolase"/>
    <property type="match status" value="1"/>
</dbReference>
<sequence length="103" mass="12321">MPKDRQFRRELKEHMYKANHHVWAKYYYDVMHFNCKDDLAKITAPALLMYGSRSDSFNTYIKTYKKELADVEIFVIKGESHQLPTRQPSYVNQIITGYLLSRK</sequence>
<dbReference type="SUPFAM" id="SSF53474">
    <property type="entry name" value="alpha/beta-Hydrolases"/>
    <property type="match status" value="1"/>
</dbReference>
<evidence type="ECO:0000313" key="1">
    <source>
        <dbReference type="EMBL" id="MFC0475098.1"/>
    </source>
</evidence>
<protein>
    <submittedName>
        <fullName evidence="1">Uncharacterized protein</fullName>
    </submittedName>
</protein>
<comment type="caution">
    <text evidence="1">The sequence shown here is derived from an EMBL/GenBank/DDBJ whole genome shotgun (WGS) entry which is preliminary data.</text>
</comment>
<name>A0ABV6KP46_9BACI</name>
<evidence type="ECO:0000313" key="2">
    <source>
        <dbReference type="Proteomes" id="UP001589738"/>
    </source>
</evidence>
<reference evidence="1 2" key="1">
    <citation type="submission" date="2024-09" db="EMBL/GenBank/DDBJ databases">
        <authorList>
            <person name="Sun Q."/>
            <person name="Mori K."/>
        </authorList>
    </citation>
    <scope>NUCLEOTIDE SEQUENCE [LARGE SCALE GENOMIC DNA]</scope>
    <source>
        <strain evidence="1 2">CGMCC 1.9126</strain>
    </source>
</reference>
<dbReference type="RefSeq" id="WP_377057822.1">
    <property type="nucleotide sequence ID" value="NZ_JBHLUU010000022.1"/>
</dbReference>
<dbReference type="Proteomes" id="UP001589738">
    <property type="component" value="Unassembled WGS sequence"/>
</dbReference>
<organism evidence="1 2">
    <name type="scientific">Robertmurraya beringensis</name>
    <dbReference type="NCBI Taxonomy" id="641660"/>
    <lineage>
        <taxon>Bacteria</taxon>
        <taxon>Bacillati</taxon>
        <taxon>Bacillota</taxon>
        <taxon>Bacilli</taxon>
        <taxon>Bacillales</taxon>
        <taxon>Bacillaceae</taxon>
        <taxon>Robertmurraya</taxon>
    </lineage>
</organism>
<dbReference type="EMBL" id="JBHLUU010000022">
    <property type="protein sequence ID" value="MFC0475098.1"/>
    <property type="molecule type" value="Genomic_DNA"/>
</dbReference>